<organism evidence="2 3">
    <name type="scientific">Hypocrea atroviridis (strain ATCC 20476 / IMI 206040)</name>
    <name type="common">Trichoderma atroviride</name>
    <dbReference type="NCBI Taxonomy" id="452589"/>
    <lineage>
        <taxon>Eukaryota</taxon>
        <taxon>Fungi</taxon>
        <taxon>Dikarya</taxon>
        <taxon>Ascomycota</taxon>
        <taxon>Pezizomycotina</taxon>
        <taxon>Sordariomycetes</taxon>
        <taxon>Hypocreomycetidae</taxon>
        <taxon>Hypocreales</taxon>
        <taxon>Hypocreaceae</taxon>
        <taxon>Trichoderma</taxon>
    </lineage>
</organism>
<name>G9P9K4_HYPAI</name>
<feature type="compositionally biased region" description="Basic and acidic residues" evidence="1">
    <location>
        <begin position="22"/>
        <end position="32"/>
    </location>
</feature>
<sequence length="84" mass="8954">MSHLHILAASTKTPGGEAHSTGAKERKKEKVVPARPDSVLAASPCARTSTERAGRRSAIGTAHCRNQTRSQRGWGQALRLLLGI</sequence>
<gene>
    <name evidence="2" type="ORF">TRIATDRAFT_302710</name>
</gene>
<evidence type="ECO:0000313" key="3">
    <source>
        <dbReference type="Proteomes" id="UP000005426"/>
    </source>
</evidence>
<dbReference type="OrthoDB" id="10436962at2759"/>
<protein>
    <submittedName>
        <fullName evidence="2">Uncharacterized protein</fullName>
    </submittedName>
</protein>
<proteinExistence type="predicted"/>
<comment type="caution">
    <text evidence="2">The sequence shown here is derived from an EMBL/GenBank/DDBJ whole genome shotgun (WGS) entry which is preliminary data.</text>
</comment>
<dbReference type="Proteomes" id="UP000005426">
    <property type="component" value="Unassembled WGS sequence"/>
</dbReference>
<reference evidence="2 3" key="1">
    <citation type="journal article" date="2011" name="Genome Biol.">
        <title>Comparative genome sequence analysis underscores mycoparasitism as the ancestral life style of Trichoderma.</title>
        <authorList>
            <person name="Kubicek C.P."/>
            <person name="Herrera-Estrella A."/>
            <person name="Seidl-Seiboth V."/>
            <person name="Martinez D.A."/>
            <person name="Druzhinina I.S."/>
            <person name="Thon M."/>
            <person name="Zeilinger S."/>
            <person name="Casas-Flores S."/>
            <person name="Horwitz B.A."/>
            <person name="Mukherjee P.K."/>
            <person name="Mukherjee M."/>
            <person name="Kredics L."/>
            <person name="Alcaraz L.D."/>
            <person name="Aerts A."/>
            <person name="Antal Z."/>
            <person name="Atanasova L."/>
            <person name="Cervantes-Badillo M.G."/>
            <person name="Challacombe J."/>
            <person name="Chertkov O."/>
            <person name="McCluskey K."/>
            <person name="Coulpier F."/>
            <person name="Deshpande N."/>
            <person name="von Doehren H."/>
            <person name="Ebbole D.J."/>
            <person name="Esquivel-Naranjo E.U."/>
            <person name="Fekete E."/>
            <person name="Flipphi M."/>
            <person name="Glaser F."/>
            <person name="Gomez-Rodriguez E.Y."/>
            <person name="Gruber S."/>
            <person name="Han C."/>
            <person name="Henrissat B."/>
            <person name="Hermosa R."/>
            <person name="Hernandez-Onate M."/>
            <person name="Karaffa L."/>
            <person name="Kosti I."/>
            <person name="Le Crom S."/>
            <person name="Lindquist E."/>
            <person name="Lucas S."/>
            <person name="Luebeck M."/>
            <person name="Luebeck P.S."/>
            <person name="Margeot A."/>
            <person name="Metz B."/>
            <person name="Misra M."/>
            <person name="Nevalainen H."/>
            <person name="Omann M."/>
            <person name="Packer N."/>
            <person name="Perrone G."/>
            <person name="Uresti-Rivera E.E."/>
            <person name="Salamov A."/>
            <person name="Schmoll M."/>
            <person name="Seiboth B."/>
            <person name="Shapiro H."/>
            <person name="Sukno S."/>
            <person name="Tamayo-Ramos J.A."/>
            <person name="Tisch D."/>
            <person name="Wiest A."/>
            <person name="Wilkinson H.H."/>
            <person name="Zhang M."/>
            <person name="Coutinho P.M."/>
            <person name="Kenerley C.M."/>
            <person name="Monte E."/>
            <person name="Baker S.E."/>
            <person name="Grigoriev I.V."/>
        </authorList>
    </citation>
    <scope>NUCLEOTIDE SEQUENCE [LARGE SCALE GENOMIC DNA]</scope>
    <source>
        <strain evidence="3">ATCC 20476 / IMI 206040</strain>
    </source>
</reference>
<accession>G9P9K4</accession>
<evidence type="ECO:0000256" key="1">
    <source>
        <dbReference type="SAM" id="MobiDB-lite"/>
    </source>
</evidence>
<dbReference type="EMBL" id="ABDG02000028">
    <property type="protein sequence ID" value="EHK40326.1"/>
    <property type="molecule type" value="Genomic_DNA"/>
</dbReference>
<keyword evidence="3" id="KW-1185">Reference proteome</keyword>
<feature type="region of interest" description="Disordered" evidence="1">
    <location>
        <begin position="1"/>
        <end position="70"/>
    </location>
</feature>
<evidence type="ECO:0000313" key="2">
    <source>
        <dbReference type="EMBL" id="EHK40326.1"/>
    </source>
</evidence>
<dbReference type="HOGENOM" id="CLU_2527758_0_0_1"/>
<dbReference type="AlphaFoldDB" id="G9P9K4"/>